<dbReference type="PANTHER" id="PTHR10196">
    <property type="entry name" value="SUGAR KINASE"/>
    <property type="match status" value="1"/>
</dbReference>
<evidence type="ECO:0000256" key="2">
    <source>
        <dbReference type="ARBA" id="ARBA00022679"/>
    </source>
</evidence>
<gene>
    <name evidence="10" type="ORF">J3T88_10785</name>
</gene>
<dbReference type="EMBL" id="JAFNLT010000009">
    <property type="protein sequence ID" value="MBO1227785.1"/>
    <property type="molecule type" value="Genomic_DNA"/>
</dbReference>
<accession>A0ABS3L443</accession>
<dbReference type="Pfam" id="PF02782">
    <property type="entry name" value="FGGY_C"/>
    <property type="match status" value="1"/>
</dbReference>
<comment type="similarity">
    <text evidence="1">Belongs to the FGGY kinase family.</text>
</comment>
<evidence type="ECO:0000256" key="3">
    <source>
        <dbReference type="ARBA" id="ARBA00022741"/>
    </source>
</evidence>
<keyword evidence="11" id="KW-1185">Reference proteome</keyword>
<dbReference type="InterPro" id="IPR018485">
    <property type="entry name" value="FGGY_C"/>
</dbReference>
<evidence type="ECO:0000256" key="1">
    <source>
        <dbReference type="ARBA" id="ARBA00009156"/>
    </source>
</evidence>
<organism evidence="10 11">
    <name type="scientific">Staphylococcus nepalensis</name>
    <dbReference type="NCBI Taxonomy" id="214473"/>
    <lineage>
        <taxon>Bacteria</taxon>
        <taxon>Bacillati</taxon>
        <taxon>Bacillota</taxon>
        <taxon>Bacilli</taxon>
        <taxon>Bacillales</taxon>
        <taxon>Staphylococcaceae</taxon>
        <taxon>Staphylococcus</taxon>
    </lineage>
</organism>
<keyword evidence="7" id="KW-0684">Rhamnose metabolism</keyword>
<evidence type="ECO:0000313" key="10">
    <source>
        <dbReference type="EMBL" id="MBO1227785.1"/>
    </source>
</evidence>
<sequence length="465" mass="53444">MNKTNHIAFDLGASSGRMILGEYYNKSLNLKEVYRFVNTPVEMNGILYWDFPKLYQEIKNGMKILAKENVQVDSLSVDTWGVDFAYLDKNGDLLLLPRNYRNEEKKKYENEIYKKISRKELFEETGVYPTTINSIVQIYADLQRYPWLKEVAQTILFMPDLFNYFLSKERVTNYSIASTSALLSKNQKWSKKIIETLNFPEKWFNQEIVNISILGEITSSEIQHECYEHTKVISGAAHDTAASILTVQNNAVFLSCGTWSIMGIKISEPIINDKAYELELTNEGTVDGYIKLLKNINGLWILQELQRYWAENGSMYSYEKLITKAQASTFNEMIDVEKAKFVNKCNMYQTIRDDFIERGLTPPEKVGDFVRVVINSLAEKYNEVICKLEELTQQQFEIIHMVGGGIQNELLCEFTAKKTKRSIITGPVEASAFGNVLSQLIALKLIESSEIKSIISNSIELKYFD</sequence>
<evidence type="ECO:0000256" key="4">
    <source>
        <dbReference type="ARBA" id="ARBA00022777"/>
    </source>
</evidence>
<evidence type="ECO:0000259" key="8">
    <source>
        <dbReference type="Pfam" id="PF00370"/>
    </source>
</evidence>
<reference evidence="10 11" key="1">
    <citation type="submission" date="2021-03" db="EMBL/GenBank/DDBJ databases">
        <title>Staphylococci and Mammaliicocci in bats.</title>
        <authorList>
            <person name="Fountain K."/>
        </authorList>
    </citation>
    <scope>NUCLEOTIDE SEQUENCE [LARGE SCALE GENOMIC DNA]</scope>
    <source>
        <strain evidence="10 11">18_1_E_SW</strain>
    </source>
</reference>
<dbReference type="CDD" id="cd07771">
    <property type="entry name" value="ASKHA_NBD_FGGY_RhaB-like"/>
    <property type="match status" value="1"/>
</dbReference>
<keyword evidence="4" id="KW-0418">Kinase</keyword>
<evidence type="ECO:0000256" key="6">
    <source>
        <dbReference type="ARBA" id="ARBA00023157"/>
    </source>
</evidence>
<feature type="domain" description="Carbohydrate kinase FGGY N-terminal" evidence="8">
    <location>
        <begin position="7"/>
        <end position="245"/>
    </location>
</feature>
<protein>
    <submittedName>
        <fullName evidence="10">Rhamnulokinase</fullName>
    </submittedName>
</protein>
<proteinExistence type="inferred from homology"/>
<feature type="domain" description="Carbohydrate kinase FGGY C-terminal" evidence="9">
    <location>
        <begin position="254"/>
        <end position="442"/>
    </location>
</feature>
<evidence type="ECO:0000256" key="7">
    <source>
        <dbReference type="ARBA" id="ARBA00023308"/>
    </source>
</evidence>
<keyword evidence="3" id="KW-0547">Nucleotide-binding</keyword>
<keyword evidence="6" id="KW-1015">Disulfide bond</keyword>
<name>A0ABS3L443_9STAP</name>
<comment type="caution">
    <text evidence="10">The sequence shown here is derived from an EMBL/GenBank/DDBJ whole genome shotgun (WGS) entry which is preliminary data.</text>
</comment>
<evidence type="ECO:0000259" key="9">
    <source>
        <dbReference type="Pfam" id="PF02782"/>
    </source>
</evidence>
<evidence type="ECO:0000313" key="11">
    <source>
        <dbReference type="Proteomes" id="UP000664081"/>
    </source>
</evidence>
<dbReference type="InterPro" id="IPR018484">
    <property type="entry name" value="FGGY_N"/>
</dbReference>
<dbReference type="PANTHER" id="PTHR10196:SF93">
    <property type="entry name" value="L-RHAMNULOKINASE"/>
    <property type="match status" value="1"/>
</dbReference>
<dbReference type="RefSeq" id="WP_207572844.1">
    <property type="nucleotide sequence ID" value="NZ_CARIOE010000001.1"/>
</dbReference>
<dbReference type="SUPFAM" id="SSF53067">
    <property type="entry name" value="Actin-like ATPase domain"/>
    <property type="match status" value="2"/>
</dbReference>
<keyword evidence="2" id="KW-0808">Transferase</keyword>
<dbReference type="InterPro" id="IPR043129">
    <property type="entry name" value="ATPase_NBD"/>
</dbReference>
<evidence type="ECO:0000256" key="5">
    <source>
        <dbReference type="ARBA" id="ARBA00022840"/>
    </source>
</evidence>
<dbReference type="Proteomes" id="UP000664081">
    <property type="component" value="Unassembled WGS sequence"/>
</dbReference>
<dbReference type="InterPro" id="IPR013449">
    <property type="entry name" value="Rhamnulokinase"/>
</dbReference>
<keyword evidence="5" id="KW-0067">ATP-binding</keyword>
<dbReference type="Pfam" id="PF00370">
    <property type="entry name" value="FGGY_N"/>
    <property type="match status" value="1"/>
</dbReference>
<dbReference type="Gene3D" id="3.30.420.40">
    <property type="match status" value="2"/>
</dbReference>